<keyword evidence="1" id="KW-0175">Coiled coil</keyword>
<dbReference type="EMBL" id="JACJSG010000072">
    <property type="protein sequence ID" value="MBD2505190.1"/>
    <property type="molecule type" value="Genomic_DNA"/>
</dbReference>
<keyword evidence="3" id="KW-1185">Reference proteome</keyword>
<proteinExistence type="predicted"/>
<dbReference type="Proteomes" id="UP000661112">
    <property type="component" value="Unassembled WGS sequence"/>
</dbReference>
<dbReference type="RefSeq" id="WP_190479742.1">
    <property type="nucleotide sequence ID" value="NZ_JACJSG010000072.1"/>
</dbReference>
<gene>
    <name evidence="2" type="ORF">H6G83_32080</name>
</gene>
<evidence type="ECO:0000313" key="3">
    <source>
        <dbReference type="Proteomes" id="UP000661112"/>
    </source>
</evidence>
<reference evidence="2 3" key="1">
    <citation type="journal article" date="2020" name="ISME J.">
        <title>Comparative genomics reveals insights into cyanobacterial evolution and habitat adaptation.</title>
        <authorList>
            <person name="Chen M.Y."/>
            <person name="Teng W.K."/>
            <person name="Zhao L."/>
            <person name="Hu C.X."/>
            <person name="Zhou Y.K."/>
            <person name="Han B.P."/>
            <person name="Song L.R."/>
            <person name="Shu W.S."/>
        </authorList>
    </citation>
    <scope>NUCLEOTIDE SEQUENCE [LARGE SCALE GENOMIC DNA]</scope>
    <source>
        <strain evidence="2 3">FACHB-119</strain>
    </source>
</reference>
<name>A0ABR8DFL6_9NOST</name>
<dbReference type="InterPro" id="IPR046229">
    <property type="entry name" value="TnpC-like"/>
</dbReference>
<accession>A0ABR8DFL6</accession>
<comment type="caution">
    <text evidence="2">The sequence shown here is derived from an EMBL/GenBank/DDBJ whole genome shotgun (WGS) entry which is preliminary data.</text>
</comment>
<protein>
    <submittedName>
        <fullName evidence="2">Transposase</fullName>
    </submittedName>
</protein>
<sequence length="155" mass="17620">MSHSRNVEGLIKNAQKKRLEALERTEQGINQLLKEGKTVTFKAVSEIADVSTAWLYKEPDIKTRIEFLRENSIDNKSFCTKNKASEESKASIVKTLKERIKKLEAENRELRDHIEVVSGELIRISSLEMQIVSLKSENASLKEQLDACSEQSNIS</sequence>
<evidence type="ECO:0000256" key="1">
    <source>
        <dbReference type="SAM" id="Coils"/>
    </source>
</evidence>
<dbReference type="Pfam" id="PF19776">
    <property type="entry name" value="DUF6262"/>
    <property type="match status" value="1"/>
</dbReference>
<feature type="coiled-coil region" evidence="1">
    <location>
        <begin position="86"/>
        <end position="151"/>
    </location>
</feature>
<evidence type="ECO:0000313" key="2">
    <source>
        <dbReference type="EMBL" id="MBD2505190.1"/>
    </source>
</evidence>
<organism evidence="2 3">
    <name type="scientific">Anabaena azotica FACHB-119</name>
    <dbReference type="NCBI Taxonomy" id="947527"/>
    <lineage>
        <taxon>Bacteria</taxon>
        <taxon>Bacillati</taxon>
        <taxon>Cyanobacteriota</taxon>
        <taxon>Cyanophyceae</taxon>
        <taxon>Nostocales</taxon>
        <taxon>Nostocaceae</taxon>
        <taxon>Anabaena</taxon>
        <taxon>Anabaena azotica</taxon>
    </lineage>
</organism>